<dbReference type="KEGG" id="osa:4346916"/>
<proteinExistence type="inferred from homology"/>
<dbReference type="OrthoDB" id="8062037at2759"/>
<dbReference type="PANTHER" id="PTHR45768:SF24">
    <property type="entry name" value="OS09G0376700 PROTEIN"/>
    <property type="match status" value="1"/>
</dbReference>
<evidence type="ECO:0000256" key="4">
    <source>
        <dbReference type="ARBA" id="ARBA00012483"/>
    </source>
</evidence>
<dbReference type="PANTHER" id="PTHR45768">
    <property type="entry name" value="E3 UBIQUITIN-PROTEIN LIGASE RNF13-LIKE"/>
    <property type="match status" value="1"/>
</dbReference>
<dbReference type="AlphaFoldDB" id="Q6H4R7"/>
<comment type="catalytic activity">
    <reaction evidence="1">
        <text>S-ubiquitinyl-[E2 ubiquitin-conjugating enzyme]-L-cysteine + [acceptor protein]-L-lysine = [E2 ubiquitin-conjugating enzyme]-L-cysteine + N(6)-ubiquitinyl-[acceptor protein]-L-lysine.</text>
        <dbReference type="EC" id="2.3.2.27"/>
    </reaction>
</comment>
<sequence length="392" mass="40393">MRSSCCIVMAGRFLLGGREIVRTGDDGPLDDGPAVAPAAGSSAPATSAAAARVTPAVLFITVVLAVVLLASGLLHVLRRLFLKSHRANASAEAVERQLQQLFSLHEDGAGGAGPGLDQAAIDALPAFTYAELLAGAAAPNGGGGNGKRQFDCAVCLCEFDGGDRLRLLPLCGHAFHAACIDTWLRSSSTCPLCRAALSARALAALAAAAADTPAAAQHRQPDVEDQKLDHHHPPPPSDEPATSFVLSVRLGRFKNTQRSDGDADASGGGSRCIDARRCYSMGSYQYVLADDNLLISVHWRPGDGISAATAAAAAGANVATARTGIKQGGGGGGGKKVFGRGDSFSMSKIWQWRGGDRRLPVLHSDASPPADDGLPWATAAAASTRTRQESDT</sequence>
<reference evidence="20" key="9">
    <citation type="submission" date="2009-08" db="EMBL/GenBank/DDBJ databases">
        <title>The Second Rice Annotation Project Meeting (RAP2).</title>
        <authorList>
            <consortium name="The Rice Annotation Project (RAP)"/>
        </authorList>
    </citation>
    <scope>NUCLEOTIDE SEQUENCE</scope>
</reference>
<organism evidence="19 21">
    <name type="scientific">Oryza sativa subsp. japonica</name>
    <name type="common">Rice</name>
    <dbReference type="NCBI Taxonomy" id="39947"/>
    <lineage>
        <taxon>Eukaryota</taxon>
        <taxon>Viridiplantae</taxon>
        <taxon>Streptophyta</taxon>
        <taxon>Embryophyta</taxon>
        <taxon>Tracheophyta</taxon>
        <taxon>Spermatophyta</taxon>
        <taxon>Magnoliopsida</taxon>
        <taxon>Liliopsida</taxon>
        <taxon>Poales</taxon>
        <taxon>Poaceae</taxon>
        <taxon>BOP clade</taxon>
        <taxon>Oryzoideae</taxon>
        <taxon>Oryzeae</taxon>
        <taxon>Oryzinae</taxon>
        <taxon>Oryza</taxon>
        <taxon>Oryza sativa</taxon>
    </lineage>
</organism>
<dbReference type="EMBL" id="AP008215">
    <property type="protein sequence ID" value="BAF24958.1"/>
    <property type="molecule type" value="Genomic_DNA"/>
</dbReference>
<feature type="domain" description="RING-type" evidence="17">
    <location>
        <begin position="152"/>
        <end position="194"/>
    </location>
</feature>
<keyword evidence="9" id="KW-0833">Ubl conjugation pathway</keyword>
<dbReference type="Pfam" id="PF13639">
    <property type="entry name" value="zf-RING_2"/>
    <property type="match status" value="1"/>
</dbReference>
<evidence type="ECO:0000256" key="16">
    <source>
        <dbReference type="SAM" id="Phobius"/>
    </source>
</evidence>
<reference evidence="20" key="8">
    <citation type="submission" date="2009-08" db="EMBL/GenBank/DDBJ databases">
        <title>Oryza sativa nipponbare(GA3) genomic DNA, chromosome 9.</title>
        <authorList>
            <consortium name="IRGSP(International Rice Genome Sequencing Project)"/>
        </authorList>
    </citation>
    <scope>NUCLEOTIDE SEQUENCE</scope>
</reference>
<dbReference type="SMART" id="SM00184">
    <property type="entry name" value="RING"/>
    <property type="match status" value="1"/>
</dbReference>
<evidence type="ECO:0000256" key="10">
    <source>
        <dbReference type="ARBA" id="ARBA00022833"/>
    </source>
</evidence>
<evidence type="ECO:0000256" key="1">
    <source>
        <dbReference type="ARBA" id="ARBA00000900"/>
    </source>
</evidence>
<reference evidence="21" key="7">
    <citation type="journal article" date="2008" name="Nucleic Acids Res.">
        <title>The rice annotation project database (RAP-DB): 2008 update.</title>
        <authorList>
            <consortium name="The rice annotation project (RAP)"/>
        </authorList>
    </citation>
    <scope>GENOME REANNOTATION</scope>
    <source>
        <strain evidence="21">cv. Nipponbare</strain>
    </source>
</reference>
<keyword evidence="7" id="KW-0479">Metal-binding</keyword>
<evidence type="ECO:0000256" key="9">
    <source>
        <dbReference type="ARBA" id="ARBA00022786"/>
    </source>
</evidence>
<reference evidence="20" key="4">
    <citation type="journal article" date="2006" name="Nucleic Acids Res.">
        <title>The Rice Annotation Project Database (RAP-DB): hub for Oryza sativa ssp. japonica genome information.</title>
        <authorList>
            <person name="Ohyanagi H."/>
            <person name="Tanaka T."/>
            <person name="Sakai H."/>
            <person name="Shigemoto Y."/>
            <person name="Yamaguchi K."/>
            <person name="Habara T."/>
            <person name="Fujii Y."/>
            <person name="Antonio B.A."/>
            <person name="Nagamura Y."/>
            <person name="Imanishi T."/>
            <person name="Ikeo K."/>
            <person name="Itoh T."/>
            <person name="Gojobori T."/>
            <person name="Sasaki T."/>
        </authorList>
    </citation>
    <scope>NUCLEOTIDE SEQUENCE</scope>
</reference>
<evidence type="ECO:0000256" key="12">
    <source>
        <dbReference type="ARBA" id="ARBA00023136"/>
    </source>
</evidence>
<evidence type="ECO:0000256" key="3">
    <source>
        <dbReference type="ARBA" id="ARBA00004906"/>
    </source>
</evidence>
<evidence type="ECO:0000256" key="8">
    <source>
        <dbReference type="ARBA" id="ARBA00022771"/>
    </source>
</evidence>
<dbReference type="FunFam" id="3.30.40.10:FF:000187">
    <property type="entry name" value="E3 ubiquitin-protein ligase ATL6"/>
    <property type="match status" value="1"/>
</dbReference>
<dbReference type="EC" id="2.3.2.27" evidence="4"/>
<dbReference type="Gramene" id="Os09t0376700-01">
    <property type="protein sequence ID" value="Os09t0376700-01"/>
    <property type="gene ID" value="Os09g0376700"/>
</dbReference>
<dbReference type="EMBL" id="AP005637">
    <property type="protein sequence ID" value="BAD26043.1"/>
    <property type="molecule type" value="Genomic_DNA"/>
</dbReference>
<dbReference type="CDD" id="cd16461">
    <property type="entry name" value="RING-H2_EL5-like"/>
    <property type="match status" value="1"/>
</dbReference>
<evidence type="ECO:0000256" key="7">
    <source>
        <dbReference type="ARBA" id="ARBA00022723"/>
    </source>
</evidence>
<evidence type="ECO:0000256" key="11">
    <source>
        <dbReference type="ARBA" id="ARBA00022989"/>
    </source>
</evidence>
<dbReference type="EMBL" id="AP005838">
    <property type="protein sequence ID" value="BAD26282.1"/>
    <property type="molecule type" value="Genomic_DNA"/>
</dbReference>
<evidence type="ECO:0000256" key="13">
    <source>
        <dbReference type="ARBA" id="ARBA00024209"/>
    </source>
</evidence>
<keyword evidence="11 16" id="KW-1133">Transmembrane helix</keyword>
<reference evidence="20 21" key="3">
    <citation type="journal article" date="2005" name="Nature">
        <title>The map-based sequence of the rice genome.</title>
        <authorList>
            <consortium name="International rice genome sequencing project (IRGSP)"/>
            <person name="Matsumoto T."/>
            <person name="Wu J."/>
            <person name="Kanamori H."/>
            <person name="Katayose Y."/>
            <person name="Fujisawa M."/>
            <person name="Namiki N."/>
            <person name="Mizuno H."/>
            <person name="Yamamoto K."/>
            <person name="Antonio B.A."/>
            <person name="Baba T."/>
            <person name="Sakata K."/>
            <person name="Nagamura Y."/>
            <person name="Aoki H."/>
            <person name="Arikawa K."/>
            <person name="Arita K."/>
            <person name="Bito T."/>
            <person name="Chiden Y."/>
            <person name="Fujitsuka N."/>
            <person name="Fukunaka R."/>
            <person name="Hamada M."/>
            <person name="Harada C."/>
            <person name="Hayashi A."/>
            <person name="Hijishita S."/>
            <person name="Honda M."/>
            <person name="Hosokawa S."/>
            <person name="Ichikawa Y."/>
            <person name="Idonuma A."/>
            <person name="Iijima M."/>
            <person name="Ikeda M."/>
            <person name="Ikeno M."/>
            <person name="Ito K."/>
            <person name="Ito S."/>
            <person name="Ito T."/>
            <person name="Ito Y."/>
            <person name="Ito Y."/>
            <person name="Iwabuchi A."/>
            <person name="Kamiya K."/>
            <person name="Karasawa W."/>
            <person name="Kurita K."/>
            <person name="Katagiri S."/>
            <person name="Kikuta A."/>
            <person name="Kobayashi H."/>
            <person name="Kobayashi N."/>
            <person name="Machita K."/>
            <person name="Maehara T."/>
            <person name="Masukawa M."/>
            <person name="Mizubayashi T."/>
            <person name="Mukai Y."/>
            <person name="Nagasaki H."/>
            <person name="Nagata Y."/>
            <person name="Naito S."/>
            <person name="Nakashima M."/>
            <person name="Nakama Y."/>
            <person name="Nakamichi Y."/>
            <person name="Nakamura M."/>
            <person name="Meguro A."/>
            <person name="Negishi M."/>
            <person name="Ohta I."/>
            <person name="Ohta T."/>
            <person name="Okamoto M."/>
            <person name="Ono N."/>
            <person name="Saji S."/>
            <person name="Sakaguchi M."/>
            <person name="Sakai K."/>
            <person name="Shibata M."/>
            <person name="Shimokawa T."/>
            <person name="Song J."/>
            <person name="Takazaki Y."/>
            <person name="Terasawa K."/>
            <person name="Tsugane M."/>
            <person name="Tsuji K."/>
            <person name="Ueda S."/>
            <person name="Waki K."/>
            <person name="Yamagata H."/>
            <person name="Yamamoto M."/>
            <person name="Yamamoto S."/>
            <person name="Yamane H."/>
            <person name="Yoshiki S."/>
            <person name="Yoshihara R."/>
            <person name="Yukawa K."/>
            <person name="Zhong H."/>
            <person name="Yano M."/>
            <person name="Yuan Q."/>
            <person name="Ouyang S."/>
            <person name="Liu J."/>
            <person name="Jones K.M."/>
            <person name="Gansberger K."/>
            <person name="Moffat K."/>
            <person name="Hill J."/>
            <person name="Bera J."/>
            <person name="Fadrosh D."/>
            <person name="Jin S."/>
            <person name="Johri S."/>
            <person name="Kim M."/>
            <person name="Overton L."/>
            <person name="Reardon M."/>
            <person name="Tsitrin T."/>
            <person name="Vuong H."/>
            <person name="Weaver B."/>
            <person name="Ciecko A."/>
            <person name="Tallon L."/>
            <person name="Jackson J."/>
            <person name="Pai G."/>
            <person name="Aken S.V."/>
            <person name="Utterback T."/>
            <person name="Reidmuller S."/>
            <person name="Feldblyum T."/>
            <person name="Hsiao J."/>
            <person name="Zismann V."/>
            <person name="Iobst S."/>
            <person name="de Vazeille A.R."/>
            <person name="Buell C.R."/>
            <person name="Ying K."/>
            <person name="Li Y."/>
            <person name="Lu T."/>
            <person name="Huang Y."/>
            <person name="Zhao Q."/>
            <person name="Feng Q."/>
            <person name="Zhang L."/>
            <person name="Zhu J."/>
            <person name="Weng Q."/>
            <person name="Mu J."/>
            <person name="Lu Y."/>
            <person name="Fan D."/>
            <person name="Liu Y."/>
            <person name="Guan J."/>
            <person name="Zhang Y."/>
            <person name="Yu S."/>
            <person name="Liu X."/>
            <person name="Zhang Y."/>
            <person name="Hong G."/>
            <person name="Han B."/>
            <person name="Choisne N."/>
            <person name="Demange N."/>
            <person name="Orjeda G."/>
            <person name="Samain S."/>
            <person name="Cattolico L."/>
            <person name="Pelletier E."/>
            <person name="Couloux A."/>
            <person name="Segurens B."/>
            <person name="Wincker P."/>
            <person name="D'Hont A."/>
            <person name="Scarpelli C."/>
            <person name="Weissenbach J."/>
            <person name="Salanoubat M."/>
            <person name="Quetier F."/>
            <person name="Yu Y."/>
            <person name="Kim H.R."/>
            <person name="Rambo T."/>
            <person name="Currie J."/>
            <person name="Collura K."/>
            <person name="Luo M."/>
            <person name="Yang T."/>
            <person name="Ammiraju J.S.S."/>
            <person name="Engler F."/>
            <person name="Soderlund C."/>
            <person name="Wing R.A."/>
            <person name="Palmer L.E."/>
            <person name="de la Bastide M."/>
            <person name="Spiegel L."/>
            <person name="Nascimento L."/>
            <person name="Zutavern T."/>
            <person name="O'Shaughnessy A."/>
            <person name="Dike S."/>
            <person name="Dedhia N."/>
            <person name="Preston R."/>
            <person name="Balija V."/>
            <person name="McCombie W.R."/>
            <person name="Chow T."/>
            <person name="Chen H."/>
            <person name="Chung M."/>
            <person name="Chen C."/>
            <person name="Shaw J."/>
            <person name="Wu H."/>
            <person name="Hsiao K."/>
            <person name="Chao Y."/>
            <person name="Chu M."/>
            <person name="Cheng C."/>
            <person name="Hour A."/>
            <person name="Lee P."/>
            <person name="Lin S."/>
            <person name="Lin Y."/>
            <person name="Liou J."/>
            <person name="Liu S."/>
            <person name="Hsing Y."/>
            <person name="Raghuvanshi S."/>
            <person name="Mohanty A."/>
            <person name="Bharti A.K."/>
            <person name="Gaur A."/>
            <person name="Gupta V."/>
            <person name="Kumar D."/>
            <person name="Ravi V."/>
            <person name="Vij S."/>
            <person name="Kapur A."/>
            <person name="Khurana P."/>
            <person name="Khurana P."/>
            <person name="Khurana J.P."/>
            <person name="Tyagi A.K."/>
            <person name="Gaikwad K."/>
            <person name="Singh A."/>
            <person name="Dalal V."/>
            <person name="Srivastava S."/>
            <person name="Dixit A."/>
            <person name="Pal A.K."/>
            <person name="Ghazi I.A."/>
            <person name="Yadav M."/>
            <person name="Pandit A."/>
            <person name="Bhargava A."/>
            <person name="Sureshbabu K."/>
            <person name="Batra K."/>
            <person name="Sharma T.R."/>
            <person name="Mohapatra T."/>
            <person name="Singh N.K."/>
            <person name="Messing J."/>
            <person name="Nelson A.B."/>
            <person name="Fuks G."/>
            <person name="Kavchok S."/>
            <person name="Keizer G."/>
            <person name="Linton E."/>
            <person name="Llaca V."/>
            <person name="Song R."/>
            <person name="Tanyolac B."/>
            <person name="Young S."/>
            <person name="Ho-Il K."/>
            <person name="Hahn J.H."/>
            <person name="Sangsakoo G."/>
            <person name="Vanavichit A."/>
            <person name="de Mattos Luiz.A.T."/>
            <person name="Zimmer P.D."/>
            <person name="Malone G."/>
            <person name="Dellagostin O."/>
            <person name="de Oliveira A.C."/>
            <person name="Bevan M."/>
            <person name="Bancroft I."/>
            <person name="Minx P."/>
            <person name="Cordum H."/>
            <person name="Wilson R."/>
            <person name="Cheng Z."/>
            <person name="Jin W."/>
            <person name="Jiang J."/>
            <person name="Leong S.A."/>
            <person name="Iwama H."/>
            <person name="Gojobori T."/>
            <person name="Itoh T."/>
            <person name="Niimura Y."/>
            <person name="Fujii Y."/>
            <person name="Habara T."/>
            <person name="Sakai H."/>
            <person name="Sato Y."/>
            <person name="Wilson G."/>
            <person name="Kumar K."/>
            <person name="McCouch S."/>
            <person name="Juretic N."/>
            <person name="Hoen D."/>
            <person name="Wright S."/>
            <person name="Bruskiewich R."/>
            <person name="Bureau T."/>
            <person name="Miyao A."/>
            <person name="Hirochika H."/>
            <person name="Nishikawa T."/>
            <person name="Kadowaki K."/>
            <person name="Sugiura M."/>
            <person name="Burr B."/>
            <person name="Sasaki T."/>
        </authorList>
    </citation>
    <scope>NUCLEOTIDE SEQUENCE [LARGE SCALE GENOMIC DNA]</scope>
    <source>
        <strain evidence="21">cv. Nipponbare</strain>
    </source>
</reference>
<comment type="pathway">
    <text evidence="3">Protein modification; protein ubiquitination.</text>
</comment>
<dbReference type="InterPro" id="IPR001841">
    <property type="entry name" value="Znf_RING"/>
</dbReference>
<evidence type="ECO:0000256" key="6">
    <source>
        <dbReference type="ARBA" id="ARBA00022692"/>
    </source>
</evidence>
<evidence type="ECO:0000313" key="20">
    <source>
        <dbReference type="EMBL" id="BAF24958.1"/>
    </source>
</evidence>
<dbReference type="SMART" id="SM01197">
    <property type="entry name" value="FANCL_C"/>
    <property type="match status" value="1"/>
</dbReference>
<dbReference type="SMR" id="Q6H4R7"/>
<evidence type="ECO:0000256" key="14">
    <source>
        <dbReference type="PROSITE-ProRule" id="PRU00175"/>
    </source>
</evidence>
<dbReference type="Gene3D" id="3.30.40.10">
    <property type="entry name" value="Zinc/RING finger domain, C3HC4 (zinc finger)"/>
    <property type="match status" value="1"/>
</dbReference>
<dbReference type="Proteomes" id="UP000000763">
    <property type="component" value="Chromosome 9"/>
</dbReference>
<protein>
    <recommendedName>
        <fullName evidence="4">RING-type E3 ubiquitin transferase</fullName>
        <ecNumber evidence="4">2.3.2.27</ecNumber>
    </recommendedName>
</protein>
<evidence type="ECO:0000313" key="21">
    <source>
        <dbReference type="Proteomes" id="UP000000763"/>
    </source>
</evidence>
<keyword evidence="8 14" id="KW-0863">Zinc-finger</keyword>
<reference evidence="20" key="6">
    <citation type="journal article" date="2008" name="Nucleic Acids Res.">
        <title>The Rice Annotation Project Database (RAP-DB): 2008 update.</title>
        <authorList>
            <consortium name="The Rice Annotation Project (RAP)"/>
            <person name="Tanaka T."/>
            <person name="Antonio B.A."/>
            <person name="Kikuchi S."/>
            <person name="Matsumoto T."/>
            <person name="Nagamura Y."/>
            <person name="Numa H."/>
            <person name="Sakai H."/>
            <person name="Wu J."/>
            <person name="Itoh T."/>
            <person name="Sasaki T."/>
            <person name="Aono R."/>
            <person name="Fujii Y."/>
            <person name="Habara T."/>
            <person name="Harada E."/>
            <person name="Kanno M."/>
            <person name="Kawahara Y."/>
            <person name="Kawashima H."/>
            <person name="Kubooka H."/>
            <person name="Matsuya A."/>
            <person name="Nakaoka H."/>
            <person name="Saichi N."/>
            <person name="Sanbonmatsu R."/>
            <person name="Sato Y."/>
            <person name="Shinso Y."/>
            <person name="Suzuki M."/>
            <person name="Takeda J."/>
            <person name="Tanino M."/>
            <person name="Todokoro F."/>
            <person name="Yamaguchi K."/>
            <person name="Yamamoto N."/>
            <person name="Yamasaki C."/>
            <person name="Imanishi T."/>
            <person name="Okido T."/>
            <person name="Tada M."/>
            <person name="Ikeo K."/>
            <person name="Tateno Y."/>
            <person name="Gojobori T."/>
            <person name="Lin Y.C."/>
            <person name="Wei F.J."/>
            <person name="Hsing Y.I."/>
            <person name="Zhao Q."/>
            <person name="Han B."/>
            <person name="Kramer M.R."/>
            <person name="McCombie R.W."/>
            <person name="Lonsdale D."/>
            <person name="O'Donovan C.C."/>
            <person name="Whitfield E.J."/>
            <person name="Apweiler R."/>
            <person name="Koyanagi K.O."/>
            <person name="Khurana J.P."/>
            <person name="Raghuvanshi S."/>
            <person name="Singh N.K."/>
            <person name="Tyagi A.K."/>
            <person name="Haberer G."/>
            <person name="Fujisawa M."/>
            <person name="Hosokawa S."/>
            <person name="Ito Y."/>
            <person name="Ikawa H."/>
            <person name="Shibata M."/>
            <person name="Yamamoto M."/>
            <person name="Bruskiewich R.M."/>
            <person name="Hoen D.R."/>
            <person name="Bureau TE."/>
            <person name="Namiki N."/>
            <person name="Ohyanagi H."/>
            <person name="Sakai Y."/>
            <person name="Nobushima S."/>
            <person name="Sakata K."/>
            <person name="Barrero R.A."/>
            <person name="Sato Y."/>
            <person name="Souvorov A."/>
            <person name="Smith-White B."/>
            <person name="Tatusova T."/>
            <person name="An S."/>
            <person name="An G."/>
            <person name="OOta S."/>
            <person name="Fuks G."/>
            <person name="Messing J."/>
            <person name="Christie K.R."/>
            <person name="Lieberherr D."/>
            <person name="Kim H."/>
            <person name="Zuccolo A."/>
            <person name="Wing R.A."/>
            <person name="Nobuta K."/>
            <person name="Green P.J."/>
            <person name="Lu C."/>
            <person name="Meyers BC."/>
            <person name="Chaparro C."/>
            <person name="Piegu B."/>
            <person name="Panaud O."/>
            <person name="Echeverria M."/>
        </authorList>
    </citation>
    <scope>NUCLEOTIDE SEQUENCE</scope>
</reference>
<feature type="region of interest" description="Disordered" evidence="15">
    <location>
        <begin position="359"/>
        <end position="392"/>
    </location>
</feature>
<dbReference type="InterPro" id="IPR013083">
    <property type="entry name" value="Znf_RING/FYVE/PHD"/>
</dbReference>
<dbReference type="KEGG" id="dosa:Os09g0376700"/>
<feature type="region of interest" description="Disordered" evidence="15">
    <location>
        <begin position="213"/>
        <end position="242"/>
    </location>
</feature>
<dbReference type="GO" id="GO:0008270">
    <property type="term" value="F:zinc ion binding"/>
    <property type="evidence" value="ECO:0007669"/>
    <property type="project" value="UniProtKB-KW"/>
</dbReference>
<reference evidence="19" key="2">
    <citation type="submission" date="2002-10" db="EMBL/GenBank/DDBJ databases">
        <title>Oryza sativa nipponbare(GA3) genomic DNA, chromosome 9, BAC clone:OSJNBa0041C07.</title>
        <authorList>
            <person name="Sasaki T."/>
            <person name="Matsumoto T."/>
            <person name="Katayose Y."/>
        </authorList>
    </citation>
    <scope>NUCLEOTIDE SEQUENCE</scope>
</reference>
<reference evidence="20" key="5">
    <citation type="journal article" date="2007" name="Genome Res.">
        <title>Curated Genome Annotation of Oryza sativa ssp. japonica and Comparative Genome Analysis with Arabidopsis thaliana.</title>
        <authorList>
            <consortium name="The Rice Annotation Project (RAP)"/>
            <person name="Itoh T."/>
            <person name="Tanaka T."/>
            <person name="Barrero R.A."/>
            <person name="Yamasaki C."/>
            <person name="Fujii Y."/>
            <person name="Hilton P.B."/>
            <person name="Antonio B.A."/>
            <person name="Aono H."/>
            <person name="Apweiler R."/>
            <person name="Bruskiewich R."/>
            <person name="Bureau T."/>
            <person name="Burr F."/>
            <person name="Costa de Oliveira A."/>
            <person name="Fuks G."/>
            <person name="Habara T."/>
            <person name="Haberer G."/>
            <person name="Han B."/>
            <person name="Harada E."/>
            <person name="Hiraki A.T."/>
            <person name="Hirochika H."/>
            <person name="Hoen D."/>
            <person name="Hokari H."/>
            <person name="Hosokawa S."/>
            <person name="Hsing Y."/>
            <person name="Ikawa H."/>
            <person name="Ikeo K."/>
            <person name="Imanishi T."/>
            <person name="Ito Y."/>
            <person name="Jaiswal P."/>
            <person name="Kanno M."/>
            <person name="Kawahara Y."/>
            <person name="Kawamura T."/>
            <person name="Kawashima H."/>
            <person name="Khurana J.P."/>
            <person name="Kikuchi S."/>
            <person name="Komatsu S."/>
            <person name="Koyanagi K.O."/>
            <person name="Kubooka H."/>
            <person name="Lieberherr D."/>
            <person name="Lin Y.C."/>
            <person name="Lonsdale D."/>
            <person name="Matsumoto T."/>
            <person name="Matsuya A."/>
            <person name="McCombie W.R."/>
            <person name="Messing J."/>
            <person name="Miyao A."/>
            <person name="Mulder N."/>
            <person name="Nagamura Y."/>
            <person name="Nam J."/>
            <person name="Namiki N."/>
            <person name="Numa H."/>
            <person name="Nurimoto S."/>
            <person name="O'donovan C."/>
            <person name="Ohyanagi H."/>
            <person name="Okido T."/>
            <person name="Oota S."/>
            <person name="Osato N."/>
            <person name="Palmer L.E."/>
            <person name="Quetier F."/>
            <person name="Raghuvanshi S."/>
            <person name="Saichi N."/>
            <person name="Sakai H."/>
            <person name="Sakai Y."/>
            <person name="Sakata K."/>
            <person name="Sakurai T."/>
            <person name="Sato F."/>
            <person name="Sato Y."/>
            <person name="Schoof H."/>
            <person name="Seki M."/>
            <person name="Shibata M."/>
            <person name="Shimizu Y."/>
            <person name="Shinozaki K."/>
            <person name="Shinso Y."/>
            <person name="Singh N.K."/>
            <person name="Smith-White B."/>
            <person name="Takeda J."/>
            <person name="Tanino M."/>
            <person name="Tatusova T."/>
            <person name="Thongjuea S."/>
            <person name="Todokoro F."/>
            <person name="Tsugane M."/>
            <person name="Tyagi A.K."/>
            <person name="Vanavichit A."/>
            <person name="Wang A."/>
            <person name="Wing R.A."/>
            <person name="Yamaguchi K."/>
            <person name="Yamamoto M."/>
            <person name="Yamamoto N."/>
            <person name="Yu Y."/>
            <person name="Zhang H."/>
            <person name="Zhao Q."/>
            <person name="Higo K."/>
            <person name="Burr B."/>
            <person name="Gojobori T."/>
            <person name="Sasaki T."/>
        </authorList>
    </citation>
    <scope>NUCLEOTIDE SEQUENCE</scope>
</reference>
<keyword evidence="12 16" id="KW-0472">Membrane</keyword>
<evidence type="ECO:0000313" key="19">
    <source>
        <dbReference type="EMBL" id="BAD26282.1"/>
    </source>
</evidence>
<dbReference type="PROSITE" id="PS50089">
    <property type="entry name" value="ZF_RING_2"/>
    <property type="match status" value="1"/>
</dbReference>
<dbReference type="GO" id="GO:0016020">
    <property type="term" value="C:membrane"/>
    <property type="evidence" value="ECO:0007669"/>
    <property type="project" value="UniProtKB-SubCell"/>
</dbReference>
<dbReference type="OMA" id="WQWRGGD"/>
<comment type="similarity">
    <text evidence="13">Belongs to the RING-type zinc finger family. ATL subfamily.</text>
</comment>
<reference evidence="18" key="1">
    <citation type="submission" date="2002-08" db="EMBL/GenBank/DDBJ databases">
        <title>Oryza sativa nipponbare(GA3) genomic DNA, chromosome 9, PAC clone:P0711A01.</title>
        <authorList>
            <person name="Sasaki T."/>
            <person name="Matsumoto T."/>
            <person name="Katayose Y."/>
        </authorList>
    </citation>
    <scope>NUCLEOTIDE SEQUENCE</scope>
</reference>
<evidence type="ECO:0000256" key="5">
    <source>
        <dbReference type="ARBA" id="ARBA00022679"/>
    </source>
</evidence>
<dbReference type="SUPFAM" id="SSF57850">
    <property type="entry name" value="RING/U-box"/>
    <property type="match status" value="1"/>
</dbReference>
<dbReference type="GO" id="GO:0061630">
    <property type="term" value="F:ubiquitin protein ligase activity"/>
    <property type="evidence" value="ECO:0007669"/>
    <property type="project" value="UniProtKB-EC"/>
</dbReference>
<evidence type="ECO:0000259" key="17">
    <source>
        <dbReference type="PROSITE" id="PS50089"/>
    </source>
</evidence>
<accession>Q6H4R7</accession>
<evidence type="ECO:0000256" key="15">
    <source>
        <dbReference type="SAM" id="MobiDB-lite"/>
    </source>
</evidence>
<keyword evidence="6 16" id="KW-0812">Transmembrane</keyword>
<name>Q6H4R7_ORYSJ</name>
<keyword evidence="10" id="KW-0862">Zinc</keyword>
<evidence type="ECO:0000313" key="18">
    <source>
        <dbReference type="EMBL" id="BAD26043.1"/>
    </source>
</evidence>
<evidence type="ECO:0000256" key="2">
    <source>
        <dbReference type="ARBA" id="ARBA00004167"/>
    </source>
</evidence>
<feature type="transmembrane region" description="Helical" evidence="16">
    <location>
        <begin position="56"/>
        <end position="77"/>
    </location>
</feature>
<keyword evidence="5" id="KW-0808">Transferase</keyword>
<comment type="subcellular location">
    <subcellularLocation>
        <location evidence="2">Membrane</location>
        <topology evidence="2">Single-pass membrane protein</topology>
    </subcellularLocation>
</comment>
<feature type="compositionally biased region" description="Basic and acidic residues" evidence="15">
    <location>
        <begin position="219"/>
        <end position="232"/>
    </location>
</feature>
<gene>
    <name evidence="20" type="ordered locus">Os09g0376700</name>
    <name evidence="19" type="ORF">OSJNBa0041C07.12</name>
    <name evidence="18" type="ORF">P0711A01.26</name>
</gene>